<name>A0A841CCW8_9PSEU</name>
<dbReference type="AlphaFoldDB" id="A0A841CCW8"/>
<dbReference type="RefSeq" id="WP_184689717.1">
    <property type="nucleotide sequence ID" value="NZ_JACHJN010000002.1"/>
</dbReference>
<proteinExistence type="predicted"/>
<dbReference type="InterPro" id="IPR011990">
    <property type="entry name" value="TPR-like_helical_dom_sf"/>
</dbReference>
<feature type="region of interest" description="Disordered" evidence="1">
    <location>
        <begin position="32"/>
        <end position="60"/>
    </location>
</feature>
<dbReference type="SUPFAM" id="SSF52540">
    <property type="entry name" value="P-loop containing nucleoside triphosphate hydrolases"/>
    <property type="match status" value="1"/>
</dbReference>
<accession>A0A841CCW8</accession>
<dbReference type="Proteomes" id="UP000547510">
    <property type="component" value="Unassembled WGS sequence"/>
</dbReference>
<dbReference type="PANTHER" id="PTHR47691">
    <property type="entry name" value="REGULATOR-RELATED"/>
    <property type="match status" value="1"/>
</dbReference>
<dbReference type="EMBL" id="JACHJN010000002">
    <property type="protein sequence ID" value="MBB5955091.1"/>
    <property type="molecule type" value="Genomic_DNA"/>
</dbReference>
<dbReference type="Gene3D" id="3.40.50.300">
    <property type="entry name" value="P-loop containing nucleotide triphosphate hydrolases"/>
    <property type="match status" value="1"/>
</dbReference>
<dbReference type="Gene3D" id="1.25.40.10">
    <property type="entry name" value="Tetratricopeptide repeat domain"/>
    <property type="match status" value="1"/>
</dbReference>
<evidence type="ECO:0000256" key="1">
    <source>
        <dbReference type="SAM" id="MobiDB-lite"/>
    </source>
</evidence>
<comment type="caution">
    <text evidence="2">The sequence shown here is derived from an EMBL/GenBank/DDBJ whole genome shotgun (WGS) entry which is preliminary data.</text>
</comment>
<evidence type="ECO:0000313" key="3">
    <source>
        <dbReference type="Proteomes" id="UP000547510"/>
    </source>
</evidence>
<dbReference type="InterPro" id="IPR027417">
    <property type="entry name" value="P-loop_NTPase"/>
</dbReference>
<gene>
    <name evidence="2" type="ORF">FHS29_001661</name>
</gene>
<dbReference type="PANTHER" id="PTHR47691:SF3">
    <property type="entry name" value="HTH-TYPE TRANSCRIPTIONAL REGULATOR RV0890C-RELATED"/>
    <property type="match status" value="1"/>
</dbReference>
<reference evidence="2 3" key="1">
    <citation type="submission" date="2020-08" db="EMBL/GenBank/DDBJ databases">
        <title>Genomic Encyclopedia of Type Strains, Phase III (KMG-III): the genomes of soil and plant-associated and newly described type strains.</title>
        <authorList>
            <person name="Whitman W."/>
        </authorList>
    </citation>
    <scope>NUCLEOTIDE SEQUENCE [LARGE SCALE GENOMIC DNA]</scope>
    <source>
        <strain evidence="2 3">CECT 8640</strain>
    </source>
</reference>
<protein>
    <submittedName>
        <fullName evidence="2">Tetratricopeptide (TPR) repeat protein</fullName>
    </submittedName>
</protein>
<sequence>MADPGATARANTPGARCVLAALGDVREALTGAEPMTVEGGQGETGRSEVGPGGDEAGTGRDNRVVADAVTGLVVQAETVAGGITVHVPQPEPALPRPRQLPSVPHAFVGRDHHLARLTGELGGATVVVSAAQVGAPAGPGGIGKTWLALEWAHRNLDRFPDGQLFVDLHGFSPAGRPVEPATAVRGFLEASDVAPARIPAALDAQATLFRSLVADKRMLIMLDNAADADQVLPLLLGGSSCTVMITSRRHLTRLVTRHGARHLPLDVLSDAEARELLTRRLGADRIAAEPAAVAELLACCAGFPPALAVVAGRAHTNPEVPPAEAAAELRDATTRLVALDDDDPAAGLPAVLSWSVRALTDDQATVYGLLGVAPGPDIGLAAAAGLTGMPASRTAAVLRGLEQASLLGRDRAGRYRMHDLIRLHARDHARTAVPEEVRRTALRRLVDSCLHTADAGDRQIRAGLVAPVSAPDLPPPSPGSRPQSLPDAEAAMVWFEAEHACLLAAQWTAAELGRHDLVPRFAWALNSFQHRRGDIRGYLAAWQASLAVADRLEAGTRWMVHRTAAHALALSGQAGEALHRLDLVLTATPQVDDVVQRAVTHHVVGLAAELAGDVDVALDHAGRALRIAEDSGEPSWVAHALVPIARCTALAGHADRAREHARRALDLHRRAGDAFGEAGALDALGLVDHVAGRHAAAVASYRESRALFERLGYRYETAVVLDRLGQSQPALGQPAQARVTWREALELYRAQGRDDEAARLQRRFDALG</sequence>
<dbReference type="SUPFAM" id="SSF48452">
    <property type="entry name" value="TPR-like"/>
    <property type="match status" value="1"/>
</dbReference>
<evidence type="ECO:0000313" key="2">
    <source>
        <dbReference type="EMBL" id="MBB5955091.1"/>
    </source>
</evidence>
<dbReference type="Pfam" id="PF13424">
    <property type="entry name" value="TPR_12"/>
    <property type="match status" value="1"/>
</dbReference>
<organism evidence="2 3">
    <name type="scientific">Saccharothrix tamanrassetensis</name>
    <dbReference type="NCBI Taxonomy" id="1051531"/>
    <lineage>
        <taxon>Bacteria</taxon>
        <taxon>Bacillati</taxon>
        <taxon>Actinomycetota</taxon>
        <taxon>Actinomycetes</taxon>
        <taxon>Pseudonocardiales</taxon>
        <taxon>Pseudonocardiaceae</taxon>
        <taxon>Saccharothrix</taxon>
    </lineage>
</organism>
<keyword evidence="3" id="KW-1185">Reference proteome</keyword>